<dbReference type="InterPro" id="IPR013702">
    <property type="entry name" value="FIST_domain_N"/>
</dbReference>
<dbReference type="Pfam" id="PF08495">
    <property type="entry name" value="FIST"/>
    <property type="match status" value="1"/>
</dbReference>
<accession>A0A9X0DC01</accession>
<dbReference type="GO" id="GO:0032436">
    <property type="term" value="P:positive regulation of proteasomal ubiquitin-dependent protein catabolic process"/>
    <property type="evidence" value="ECO:0007669"/>
    <property type="project" value="TreeGrafter"/>
</dbReference>
<dbReference type="Proteomes" id="UP001163046">
    <property type="component" value="Unassembled WGS sequence"/>
</dbReference>
<evidence type="ECO:0000259" key="1">
    <source>
        <dbReference type="Pfam" id="PF08495"/>
    </source>
</evidence>
<dbReference type="AlphaFoldDB" id="A0A9X0DC01"/>
<dbReference type="PANTHER" id="PTHR14939">
    <property type="entry name" value="F-BOX ONLY PROTEIN 22"/>
    <property type="match status" value="1"/>
</dbReference>
<dbReference type="EMBL" id="MU825401">
    <property type="protein sequence ID" value="KAJ7392489.1"/>
    <property type="molecule type" value="Genomic_DNA"/>
</dbReference>
<gene>
    <name evidence="2" type="primary">FBXO22_2</name>
    <name evidence="2" type="ORF">OS493_012155</name>
</gene>
<reference evidence="2" key="1">
    <citation type="submission" date="2023-01" db="EMBL/GenBank/DDBJ databases">
        <title>Genome assembly of the deep-sea coral Lophelia pertusa.</title>
        <authorList>
            <person name="Herrera S."/>
            <person name="Cordes E."/>
        </authorList>
    </citation>
    <scope>NUCLEOTIDE SEQUENCE</scope>
    <source>
        <strain evidence="2">USNM1676648</strain>
        <tissue evidence="2">Polyp</tissue>
    </source>
</reference>
<sequence>MAAKNNLGEIGEIVEIILRFLPGRYISIASQVCHLWRETVERIRRSRRKCAVYLSPSGSNFSEFSKDALDFIRQQRIEPRALLLFTGLLPSSSTSFIKKFLQSVRNCLPVNCPLIGCTGVGVIGSDASNLGQPREMENSLGLSLMMFPRCDGLEIRDFYVPLRNKYKQISGIESFLPDMNLPVKLVVVLAHPLSLGRLTNLTLALRSKYGDDVVIVGGYSDSFLFYNSEVTTREIIGLVLAGNLNSSSAIITGGTRVESLENLHDSIKRLHNSDVPKENSFSLMFPCFSRGSMTYGYENAECLAFSDTFPMTPLVGFFGTAAFGCDREKLKTKGLKPGGRDFLHVDATVLCLTSLAPVQ</sequence>
<keyword evidence="3" id="KW-1185">Reference proteome</keyword>
<dbReference type="InterPro" id="IPR036047">
    <property type="entry name" value="F-box-like_dom_sf"/>
</dbReference>
<dbReference type="SUPFAM" id="SSF81383">
    <property type="entry name" value="F-box domain"/>
    <property type="match status" value="1"/>
</dbReference>
<protein>
    <submittedName>
        <fullName evidence="2">F-box only protein 22</fullName>
    </submittedName>
</protein>
<feature type="domain" description="FIST" evidence="1">
    <location>
        <begin position="92"/>
        <end position="251"/>
    </location>
</feature>
<dbReference type="PANTHER" id="PTHR14939:SF5">
    <property type="entry name" value="F-BOX ONLY PROTEIN 22"/>
    <property type="match status" value="1"/>
</dbReference>
<evidence type="ECO:0000313" key="3">
    <source>
        <dbReference type="Proteomes" id="UP001163046"/>
    </source>
</evidence>
<dbReference type="OrthoDB" id="509497at2759"/>
<dbReference type="GO" id="GO:0000209">
    <property type="term" value="P:protein polyubiquitination"/>
    <property type="evidence" value="ECO:0007669"/>
    <property type="project" value="TreeGrafter"/>
</dbReference>
<proteinExistence type="predicted"/>
<comment type="caution">
    <text evidence="2">The sequence shown here is derived from an EMBL/GenBank/DDBJ whole genome shotgun (WGS) entry which is preliminary data.</text>
</comment>
<organism evidence="2 3">
    <name type="scientific">Desmophyllum pertusum</name>
    <dbReference type="NCBI Taxonomy" id="174260"/>
    <lineage>
        <taxon>Eukaryota</taxon>
        <taxon>Metazoa</taxon>
        <taxon>Cnidaria</taxon>
        <taxon>Anthozoa</taxon>
        <taxon>Hexacorallia</taxon>
        <taxon>Scleractinia</taxon>
        <taxon>Caryophylliina</taxon>
        <taxon>Caryophylliidae</taxon>
        <taxon>Desmophyllum</taxon>
    </lineage>
</organism>
<evidence type="ECO:0000313" key="2">
    <source>
        <dbReference type="EMBL" id="KAJ7392489.1"/>
    </source>
</evidence>
<name>A0A9X0DC01_9CNID</name>